<reference evidence="2 3" key="1">
    <citation type="submission" date="2021-08" db="EMBL/GenBank/DDBJ databases">
        <title>Culture and genomic analysis of Symbiopectobacterium purcellii sp. nov. gen. nov., isolated from the leafhopper Empoasca decipiens.</title>
        <authorList>
            <person name="Nadal-Jimenez P."/>
            <person name="Siozios S."/>
            <person name="Halliday N."/>
            <person name="Camara M."/>
            <person name="Hurst G.D.D."/>
        </authorList>
    </citation>
    <scope>NUCLEOTIDE SEQUENCE [LARGE SCALE GENOMIC DNA]</scope>
    <source>
        <strain evidence="2 3">SyEd1</strain>
    </source>
</reference>
<organism evidence="2 3">
    <name type="scientific">Symbiopectobacterium purcellii</name>
    <dbReference type="NCBI Taxonomy" id="2871826"/>
    <lineage>
        <taxon>Bacteria</taxon>
        <taxon>Pseudomonadati</taxon>
        <taxon>Pseudomonadota</taxon>
        <taxon>Gammaproteobacteria</taxon>
        <taxon>Enterobacterales</taxon>
        <taxon>Enterobacteriaceae</taxon>
    </lineage>
</organism>
<dbReference type="Pfam" id="PF06094">
    <property type="entry name" value="GGACT"/>
    <property type="match status" value="1"/>
</dbReference>
<evidence type="ECO:0000313" key="2">
    <source>
        <dbReference type="EMBL" id="QZN94816.1"/>
    </source>
</evidence>
<sequence length="111" mass="11989">MDSLFVYGTLMPGCENAHLLESIGGSWVQGSVSGSLLDAGWGAGMGYPGIVLDNTGNRVEGYLFYSARLTEHWDALDEFEGEEYARVAVDVTTTDGDIVTSFIYTVVPEAR</sequence>
<evidence type="ECO:0000259" key="1">
    <source>
        <dbReference type="Pfam" id="PF06094"/>
    </source>
</evidence>
<evidence type="ECO:0000313" key="3">
    <source>
        <dbReference type="Proteomes" id="UP000825886"/>
    </source>
</evidence>
<dbReference type="InterPro" id="IPR036568">
    <property type="entry name" value="GGCT-like_sf"/>
</dbReference>
<name>A0ABX9AKM2_9ENTR</name>
<dbReference type="Gene3D" id="3.10.490.10">
    <property type="entry name" value="Gamma-glutamyl cyclotransferase-like"/>
    <property type="match status" value="1"/>
</dbReference>
<dbReference type="CDD" id="cd06661">
    <property type="entry name" value="GGCT_like"/>
    <property type="match status" value="1"/>
</dbReference>
<feature type="domain" description="Gamma-glutamylcyclotransferase AIG2-like" evidence="1">
    <location>
        <begin position="4"/>
        <end position="106"/>
    </location>
</feature>
<dbReference type="InterPro" id="IPR013024">
    <property type="entry name" value="GGCT-like"/>
</dbReference>
<dbReference type="EMBL" id="CP081864">
    <property type="protein sequence ID" value="QZN94816.1"/>
    <property type="molecule type" value="Genomic_DNA"/>
</dbReference>
<keyword evidence="3" id="KW-1185">Reference proteome</keyword>
<gene>
    <name evidence="2" type="ORF">K6K13_16310</name>
</gene>
<dbReference type="Proteomes" id="UP000825886">
    <property type="component" value="Chromosome"/>
</dbReference>
<dbReference type="SUPFAM" id="SSF110857">
    <property type="entry name" value="Gamma-glutamyl cyclotransferase-like"/>
    <property type="match status" value="1"/>
</dbReference>
<dbReference type="RefSeq" id="WP_222157929.1">
    <property type="nucleotide sequence ID" value="NZ_CP081864.1"/>
</dbReference>
<proteinExistence type="predicted"/>
<protein>
    <submittedName>
        <fullName evidence="2">Gamma-glutamylcyclotransferase</fullName>
    </submittedName>
</protein>
<accession>A0ABX9AKM2</accession>
<dbReference type="InterPro" id="IPR009288">
    <property type="entry name" value="AIG2-like_dom"/>
</dbReference>